<evidence type="ECO:0000256" key="1">
    <source>
        <dbReference type="SAM" id="MobiDB-lite"/>
    </source>
</evidence>
<sequence>MSLFDLQDVCMVIGSLATLDLPMVVDLIGIYVLKGPYCTLTMTNWFLQALSVIPRGSWGDVARRFTMIRWASLLVQADEGVVFSVVDLIKEDLPPPTLKSQIPCESGWSQAPRRQQDPGNYLAQFIADSNIHLLFLSASCSRASSSQQPHGRLQYSKILKKSAMSYLTPITAKDLNSVALLPQHAQATSSRITVRILTYRALTTAQDRPIYAVRISQKQSKDRSTNGIYTAQTRWESNQPTLNTQRKAHVCDVLVSTQLTQEYPKSKARTYGYSSGKSSACFLQPSLSTKPAEVPSAEDEKADADPVKHHRKNPAATG</sequence>
<dbReference type="EMBL" id="KQ995434">
    <property type="protein sequence ID" value="KZV46648.1"/>
    <property type="molecule type" value="Genomic_DNA"/>
</dbReference>
<evidence type="ECO:0000313" key="2">
    <source>
        <dbReference type="EMBL" id="KZV46648.1"/>
    </source>
</evidence>
<organism evidence="2 3">
    <name type="scientific">Dorcoceras hygrometricum</name>
    <dbReference type="NCBI Taxonomy" id="472368"/>
    <lineage>
        <taxon>Eukaryota</taxon>
        <taxon>Viridiplantae</taxon>
        <taxon>Streptophyta</taxon>
        <taxon>Embryophyta</taxon>
        <taxon>Tracheophyta</taxon>
        <taxon>Spermatophyta</taxon>
        <taxon>Magnoliopsida</taxon>
        <taxon>eudicotyledons</taxon>
        <taxon>Gunneridae</taxon>
        <taxon>Pentapetalae</taxon>
        <taxon>asterids</taxon>
        <taxon>lamiids</taxon>
        <taxon>Lamiales</taxon>
        <taxon>Gesneriaceae</taxon>
        <taxon>Didymocarpoideae</taxon>
        <taxon>Trichosporeae</taxon>
        <taxon>Loxocarpinae</taxon>
        <taxon>Dorcoceras</taxon>
    </lineage>
</organism>
<feature type="compositionally biased region" description="Basic residues" evidence="1">
    <location>
        <begin position="308"/>
        <end position="318"/>
    </location>
</feature>
<name>A0A2Z7CI83_9LAMI</name>
<protein>
    <submittedName>
        <fullName evidence="2">Uncharacterized protein</fullName>
    </submittedName>
</protein>
<gene>
    <name evidence="2" type="ORF">F511_38722</name>
</gene>
<dbReference type="Proteomes" id="UP000250235">
    <property type="component" value="Unassembled WGS sequence"/>
</dbReference>
<keyword evidence="3" id="KW-1185">Reference proteome</keyword>
<reference evidence="2 3" key="1">
    <citation type="journal article" date="2015" name="Proc. Natl. Acad. Sci. U.S.A.">
        <title>The resurrection genome of Boea hygrometrica: A blueprint for survival of dehydration.</title>
        <authorList>
            <person name="Xiao L."/>
            <person name="Yang G."/>
            <person name="Zhang L."/>
            <person name="Yang X."/>
            <person name="Zhao S."/>
            <person name="Ji Z."/>
            <person name="Zhou Q."/>
            <person name="Hu M."/>
            <person name="Wang Y."/>
            <person name="Chen M."/>
            <person name="Xu Y."/>
            <person name="Jin H."/>
            <person name="Xiao X."/>
            <person name="Hu G."/>
            <person name="Bao F."/>
            <person name="Hu Y."/>
            <person name="Wan P."/>
            <person name="Li L."/>
            <person name="Deng X."/>
            <person name="Kuang T."/>
            <person name="Xiang C."/>
            <person name="Zhu J.K."/>
            <person name="Oliver M.J."/>
            <person name="He Y."/>
        </authorList>
    </citation>
    <scope>NUCLEOTIDE SEQUENCE [LARGE SCALE GENOMIC DNA]</scope>
    <source>
        <strain evidence="3">cv. XS01</strain>
    </source>
</reference>
<proteinExistence type="predicted"/>
<dbReference type="AlphaFoldDB" id="A0A2Z7CI83"/>
<feature type="region of interest" description="Disordered" evidence="1">
    <location>
        <begin position="267"/>
        <end position="318"/>
    </location>
</feature>
<evidence type="ECO:0000313" key="3">
    <source>
        <dbReference type="Proteomes" id="UP000250235"/>
    </source>
</evidence>
<accession>A0A2Z7CI83</accession>